<evidence type="ECO:0000313" key="3">
    <source>
        <dbReference type="Proteomes" id="UP000655208"/>
    </source>
</evidence>
<dbReference type="InterPro" id="IPR018723">
    <property type="entry name" value="DUF2254_membrane"/>
</dbReference>
<protein>
    <recommendedName>
        <fullName evidence="4">DUF2254 domain-containing protein</fullName>
    </recommendedName>
</protein>
<feature type="transmembrane region" description="Helical" evidence="1">
    <location>
        <begin position="162"/>
        <end position="183"/>
    </location>
</feature>
<keyword evidence="1" id="KW-0812">Transmembrane</keyword>
<dbReference type="EMBL" id="BMNA01000009">
    <property type="protein sequence ID" value="GGM11331.1"/>
    <property type="molecule type" value="Genomic_DNA"/>
</dbReference>
<gene>
    <name evidence="2" type="ORF">GCM10011594_34130</name>
</gene>
<evidence type="ECO:0000256" key="1">
    <source>
        <dbReference type="SAM" id="Phobius"/>
    </source>
</evidence>
<dbReference type="Pfam" id="PF10011">
    <property type="entry name" value="DUF2254"/>
    <property type="match status" value="1"/>
</dbReference>
<evidence type="ECO:0000313" key="2">
    <source>
        <dbReference type="EMBL" id="GGM11331.1"/>
    </source>
</evidence>
<evidence type="ECO:0008006" key="4">
    <source>
        <dbReference type="Google" id="ProtNLM"/>
    </source>
</evidence>
<name>A0A917T5K2_9ACTN</name>
<feature type="transmembrane region" description="Helical" evidence="1">
    <location>
        <begin position="41"/>
        <end position="62"/>
    </location>
</feature>
<sequence>MRVGGIERHPRQDGSGCRPAVATAVISRRPTLEHRWRANSLWLVPMACIAAGAVAAAVLLVVDGAVGYDLLPTSVLGTPTAVQTVLSTAASAMLTLTTIVLTVMTLGVQLAMQQFSPRIVRALLADRRSQLAHGLFAATFLFCMVTVAKVDDQADPGHQVPTVTVAAAYLLLLASLVALVRYVHVAGQSLRVAGLIDLVGDNLRAEIDRLFAVEHPVLQDSATVVSGDAGVVVVVDSAALVDAARRGDDCFEMLVRMGDFVPRDAPLLRSRKGTAPDRRLVRRAVLLDNERSHIGDASYGLRKLVDIAERGIASSPYDDPVTAVQAIDRLHDALRQLCVRRLPDGLHHDADGVLRLVTREVAWHGYVAIAFDELVELSKSSPLVARRLLAALDDLVAVAPAERRAPLERQRARLLDRVDDEAIRLVPDVQGLGAGTDVTVDR</sequence>
<reference evidence="2" key="2">
    <citation type="submission" date="2020-09" db="EMBL/GenBank/DDBJ databases">
        <authorList>
            <person name="Sun Q."/>
            <person name="Zhou Y."/>
        </authorList>
    </citation>
    <scope>NUCLEOTIDE SEQUENCE</scope>
    <source>
        <strain evidence="2">CGMCC 4.7308</strain>
    </source>
</reference>
<keyword evidence="3" id="KW-1185">Reference proteome</keyword>
<dbReference type="Proteomes" id="UP000655208">
    <property type="component" value="Unassembled WGS sequence"/>
</dbReference>
<keyword evidence="1" id="KW-1133">Transmembrane helix</keyword>
<feature type="transmembrane region" description="Helical" evidence="1">
    <location>
        <begin position="82"/>
        <end position="110"/>
    </location>
</feature>
<comment type="caution">
    <text evidence="2">The sequence shown here is derived from an EMBL/GenBank/DDBJ whole genome shotgun (WGS) entry which is preliminary data.</text>
</comment>
<dbReference type="AlphaFoldDB" id="A0A917T5K2"/>
<feature type="transmembrane region" description="Helical" evidence="1">
    <location>
        <begin position="131"/>
        <end position="150"/>
    </location>
</feature>
<keyword evidence="1" id="KW-0472">Membrane</keyword>
<reference evidence="2" key="1">
    <citation type="journal article" date="2014" name="Int. J. Syst. Evol. Microbiol.">
        <title>Complete genome sequence of Corynebacterium casei LMG S-19264T (=DSM 44701T), isolated from a smear-ripened cheese.</title>
        <authorList>
            <consortium name="US DOE Joint Genome Institute (JGI-PGF)"/>
            <person name="Walter F."/>
            <person name="Albersmeier A."/>
            <person name="Kalinowski J."/>
            <person name="Ruckert C."/>
        </authorList>
    </citation>
    <scope>NUCLEOTIDE SEQUENCE</scope>
    <source>
        <strain evidence="2">CGMCC 4.7308</strain>
    </source>
</reference>
<accession>A0A917T5K2</accession>
<organism evidence="2 3">
    <name type="scientific">Nakamurella endophytica</name>
    <dbReference type="NCBI Taxonomy" id="1748367"/>
    <lineage>
        <taxon>Bacteria</taxon>
        <taxon>Bacillati</taxon>
        <taxon>Actinomycetota</taxon>
        <taxon>Actinomycetes</taxon>
        <taxon>Nakamurellales</taxon>
        <taxon>Nakamurellaceae</taxon>
        <taxon>Nakamurella</taxon>
    </lineage>
</organism>
<proteinExistence type="predicted"/>